<dbReference type="Pfam" id="PF10277">
    <property type="entry name" value="Frag1"/>
    <property type="match status" value="1"/>
</dbReference>
<reference evidence="7" key="1">
    <citation type="journal article" date="2020" name="Nat. Commun.">
        <title>Large-scale genome sequencing of mycorrhizal fungi provides insights into the early evolution of symbiotic traits.</title>
        <authorList>
            <person name="Miyauchi S."/>
            <person name="Kiss E."/>
            <person name="Kuo A."/>
            <person name="Drula E."/>
            <person name="Kohler A."/>
            <person name="Sanchez-Garcia M."/>
            <person name="Morin E."/>
            <person name="Andreopoulos B."/>
            <person name="Barry K.W."/>
            <person name="Bonito G."/>
            <person name="Buee M."/>
            <person name="Carver A."/>
            <person name="Chen C."/>
            <person name="Cichocki N."/>
            <person name="Clum A."/>
            <person name="Culley D."/>
            <person name="Crous P.W."/>
            <person name="Fauchery L."/>
            <person name="Girlanda M."/>
            <person name="Hayes R.D."/>
            <person name="Keri Z."/>
            <person name="LaButti K."/>
            <person name="Lipzen A."/>
            <person name="Lombard V."/>
            <person name="Magnuson J."/>
            <person name="Maillard F."/>
            <person name="Murat C."/>
            <person name="Nolan M."/>
            <person name="Ohm R.A."/>
            <person name="Pangilinan J."/>
            <person name="Pereira M.F."/>
            <person name="Perotto S."/>
            <person name="Peter M."/>
            <person name="Pfister S."/>
            <person name="Riley R."/>
            <person name="Sitrit Y."/>
            <person name="Stielow J.B."/>
            <person name="Szollosi G."/>
            <person name="Zifcakova L."/>
            <person name="Stursova M."/>
            <person name="Spatafora J.W."/>
            <person name="Tedersoo L."/>
            <person name="Vaario L.M."/>
            <person name="Yamada A."/>
            <person name="Yan M."/>
            <person name="Wang P."/>
            <person name="Xu J."/>
            <person name="Bruns T."/>
            <person name="Baldrian P."/>
            <person name="Vilgalys R."/>
            <person name="Dunand C."/>
            <person name="Henrissat B."/>
            <person name="Grigoriev I.V."/>
            <person name="Hibbett D."/>
            <person name="Nagy L.G."/>
            <person name="Martin F.M."/>
        </authorList>
    </citation>
    <scope>NUCLEOTIDE SEQUENCE</scope>
    <source>
        <strain evidence="7">UH-Tt-Lm1</strain>
    </source>
</reference>
<feature type="domain" description="CWH43-like N-terminal" evidence="6">
    <location>
        <begin position="12"/>
        <end position="222"/>
    </location>
</feature>
<dbReference type="AlphaFoldDB" id="A0A9P6LB91"/>
<dbReference type="GO" id="GO:0005886">
    <property type="term" value="C:plasma membrane"/>
    <property type="evidence" value="ECO:0007669"/>
    <property type="project" value="TreeGrafter"/>
</dbReference>
<evidence type="ECO:0000256" key="4">
    <source>
        <dbReference type="ARBA" id="ARBA00023136"/>
    </source>
</evidence>
<dbReference type="InterPro" id="IPR019402">
    <property type="entry name" value="CWH43_N"/>
</dbReference>
<protein>
    <submittedName>
        <fullName evidence="7">Frag1/DRAM/Sfk1</fullName>
    </submittedName>
</protein>
<keyword evidence="4 5" id="KW-0472">Membrane</keyword>
<feature type="transmembrane region" description="Helical" evidence="5">
    <location>
        <begin position="175"/>
        <end position="195"/>
    </location>
</feature>
<evidence type="ECO:0000313" key="8">
    <source>
        <dbReference type="Proteomes" id="UP000736335"/>
    </source>
</evidence>
<keyword evidence="3 5" id="KW-1133">Transmembrane helix</keyword>
<feature type="transmembrane region" description="Helical" evidence="5">
    <location>
        <begin position="201"/>
        <end position="219"/>
    </location>
</feature>
<feature type="transmembrane region" description="Helical" evidence="5">
    <location>
        <begin position="12"/>
        <end position="36"/>
    </location>
</feature>
<dbReference type="PANTHER" id="PTHR21324">
    <property type="entry name" value="FASTING-INDUCIBLE INTEGRAL MEMBRANE PROTEIN TM6P1-RELATED"/>
    <property type="match status" value="1"/>
</dbReference>
<evidence type="ECO:0000256" key="2">
    <source>
        <dbReference type="ARBA" id="ARBA00022692"/>
    </source>
</evidence>
<dbReference type="Proteomes" id="UP000736335">
    <property type="component" value="Unassembled WGS sequence"/>
</dbReference>
<keyword evidence="2 5" id="KW-0812">Transmembrane</keyword>
<dbReference type="InterPro" id="IPR050911">
    <property type="entry name" value="DRAM/TMEM150_Autophagy_Mod"/>
</dbReference>
<comment type="subcellular location">
    <subcellularLocation>
        <location evidence="1">Endomembrane system</location>
        <topology evidence="1">Multi-pass membrane protein</topology>
    </subcellularLocation>
</comment>
<name>A0A9P6LB91_9AGAM</name>
<reference evidence="7" key="2">
    <citation type="submission" date="2020-11" db="EMBL/GenBank/DDBJ databases">
        <authorList>
            <consortium name="DOE Joint Genome Institute"/>
            <person name="Kuo A."/>
            <person name="Miyauchi S."/>
            <person name="Kiss E."/>
            <person name="Drula E."/>
            <person name="Kohler A."/>
            <person name="Sanchez-Garcia M."/>
            <person name="Andreopoulos B."/>
            <person name="Barry K.W."/>
            <person name="Bonito G."/>
            <person name="Buee M."/>
            <person name="Carver A."/>
            <person name="Chen C."/>
            <person name="Cichocki N."/>
            <person name="Clum A."/>
            <person name="Culley D."/>
            <person name="Crous P.W."/>
            <person name="Fauchery L."/>
            <person name="Girlanda M."/>
            <person name="Hayes R."/>
            <person name="Keri Z."/>
            <person name="Labutti K."/>
            <person name="Lipzen A."/>
            <person name="Lombard V."/>
            <person name="Magnuson J."/>
            <person name="Maillard F."/>
            <person name="Morin E."/>
            <person name="Murat C."/>
            <person name="Nolan M."/>
            <person name="Ohm R."/>
            <person name="Pangilinan J."/>
            <person name="Pereira M."/>
            <person name="Perotto S."/>
            <person name="Peter M."/>
            <person name="Riley R."/>
            <person name="Sitrit Y."/>
            <person name="Stielow B."/>
            <person name="Szollosi G."/>
            <person name="Zifcakova L."/>
            <person name="Stursova M."/>
            <person name="Spatafora J.W."/>
            <person name="Tedersoo L."/>
            <person name="Vaario L.-M."/>
            <person name="Yamada A."/>
            <person name="Yan M."/>
            <person name="Wang P."/>
            <person name="Xu J."/>
            <person name="Bruns T."/>
            <person name="Baldrian P."/>
            <person name="Vilgalys R."/>
            <person name="Henrissat B."/>
            <person name="Grigoriev I.V."/>
            <person name="Hibbett D."/>
            <person name="Nagy L.G."/>
            <person name="Martin F.M."/>
        </authorList>
    </citation>
    <scope>NUCLEOTIDE SEQUENCE</scope>
    <source>
        <strain evidence="7">UH-Tt-Lm1</strain>
    </source>
</reference>
<evidence type="ECO:0000256" key="1">
    <source>
        <dbReference type="ARBA" id="ARBA00004127"/>
    </source>
</evidence>
<comment type="caution">
    <text evidence="7">The sequence shown here is derived from an EMBL/GenBank/DDBJ whole genome shotgun (WGS) entry which is preliminary data.</text>
</comment>
<dbReference type="GO" id="GO:0012505">
    <property type="term" value="C:endomembrane system"/>
    <property type="evidence" value="ECO:0007669"/>
    <property type="project" value="UniProtKB-SubCell"/>
</dbReference>
<dbReference type="OrthoDB" id="10032492at2759"/>
<dbReference type="EMBL" id="WIUZ02000002">
    <property type="protein sequence ID" value="KAF9790911.1"/>
    <property type="molecule type" value="Genomic_DNA"/>
</dbReference>
<organism evidence="7 8">
    <name type="scientific">Thelephora terrestris</name>
    <dbReference type="NCBI Taxonomy" id="56493"/>
    <lineage>
        <taxon>Eukaryota</taxon>
        <taxon>Fungi</taxon>
        <taxon>Dikarya</taxon>
        <taxon>Basidiomycota</taxon>
        <taxon>Agaricomycotina</taxon>
        <taxon>Agaricomycetes</taxon>
        <taxon>Thelephorales</taxon>
        <taxon>Thelephoraceae</taxon>
        <taxon>Thelephora</taxon>
    </lineage>
</organism>
<evidence type="ECO:0000256" key="3">
    <source>
        <dbReference type="ARBA" id="ARBA00022989"/>
    </source>
</evidence>
<proteinExistence type="predicted"/>
<feature type="transmembrane region" description="Helical" evidence="5">
    <location>
        <begin position="101"/>
        <end position="122"/>
    </location>
</feature>
<evidence type="ECO:0000313" key="7">
    <source>
        <dbReference type="EMBL" id="KAF9790911.1"/>
    </source>
</evidence>
<sequence>MTLSPLHAHWYYVWIPIFTAFVWVGTLLAMLITWLAQGRPRYPTMDGSIAYISDIGADILKPLFITGCCITGVGFVLTLVVERWLRHRGRLPPDMRRREKVFSILAILSSVVAAVALILLSIFDTDRHPTAHRLFLLIFMVGIWFTAIFSVVEYRWLSKDYAHAGRIRLAYKIKGTMAVLLILLSIAFGVALFKATNVGAVLEWIIAFGFAFYLISYYWDLRLSKPGKLATYEKASNGQLPSNGAPPPQAV</sequence>
<dbReference type="PANTHER" id="PTHR21324:SF2">
    <property type="entry name" value="EG:22E5.9 PROTEIN"/>
    <property type="match status" value="1"/>
</dbReference>
<evidence type="ECO:0000259" key="6">
    <source>
        <dbReference type="Pfam" id="PF10277"/>
    </source>
</evidence>
<gene>
    <name evidence="7" type="ORF">BJ322DRAFT_1098387</name>
</gene>
<keyword evidence="8" id="KW-1185">Reference proteome</keyword>
<accession>A0A9P6LB91</accession>
<feature type="transmembrane region" description="Helical" evidence="5">
    <location>
        <begin position="63"/>
        <end position="81"/>
    </location>
</feature>
<evidence type="ECO:0000256" key="5">
    <source>
        <dbReference type="SAM" id="Phobius"/>
    </source>
</evidence>
<feature type="transmembrane region" description="Helical" evidence="5">
    <location>
        <begin position="134"/>
        <end position="154"/>
    </location>
</feature>